<name>A0ABQ9XBB9_9EUKA</name>
<evidence type="ECO:0000313" key="2">
    <source>
        <dbReference type="Proteomes" id="UP001281761"/>
    </source>
</evidence>
<evidence type="ECO:0000313" key="1">
    <source>
        <dbReference type="EMBL" id="KAK2948572.1"/>
    </source>
</evidence>
<keyword evidence="2" id="KW-1185">Reference proteome</keyword>
<proteinExistence type="predicted"/>
<gene>
    <name evidence="1" type="ORF">BLNAU_16471</name>
</gene>
<reference evidence="1 2" key="1">
    <citation type="journal article" date="2022" name="bioRxiv">
        <title>Genomics of Preaxostyla Flagellates Illuminates Evolutionary Transitions and the Path Towards Mitochondrial Loss.</title>
        <authorList>
            <person name="Novak L.V.F."/>
            <person name="Treitli S.C."/>
            <person name="Pyrih J."/>
            <person name="Halakuc P."/>
            <person name="Pipaliya S.V."/>
            <person name="Vacek V."/>
            <person name="Brzon O."/>
            <person name="Soukal P."/>
            <person name="Eme L."/>
            <person name="Dacks J.B."/>
            <person name="Karnkowska A."/>
            <person name="Elias M."/>
            <person name="Hampl V."/>
        </authorList>
    </citation>
    <scope>NUCLEOTIDE SEQUENCE [LARGE SCALE GENOMIC DNA]</scope>
    <source>
        <strain evidence="1">NAU3</strain>
        <tissue evidence="1">Gut</tissue>
    </source>
</reference>
<dbReference type="Proteomes" id="UP001281761">
    <property type="component" value="Unassembled WGS sequence"/>
</dbReference>
<comment type="caution">
    <text evidence="1">The sequence shown here is derived from an EMBL/GenBank/DDBJ whole genome shotgun (WGS) entry which is preliminary data.</text>
</comment>
<organism evidence="1 2">
    <name type="scientific">Blattamonas nauphoetae</name>
    <dbReference type="NCBI Taxonomy" id="2049346"/>
    <lineage>
        <taxon>Eukaryota</taxon>
        <taxon>Metamonada</taxon>
        <taxon>Preaxostyla</taxon>
        <taxon>Oxymonadida</taxon>
        <taxon>Blattamonas</taxon>
    </lineage>
</organism>
<dbReference type="EMBL" id="JARBJD010000173">
    <property type="protein sequence ID" value="KAK2948572.1"/>
    <property type="molecule type" value="Genomic_DNA"/>
</dbReference>
<accession>A0ABQ9XBB9</accession>
<sequence length="328" mass="37525">MPTESVVVILTSSNEALIRETLTLLREMMMKSSGSIWFDFLTTGFFRLLPQSFYEQELHLLLISKLKLMDLVIHFLVRMRPDSSHQLCRNKHISKEFFDQPVLDLIFHPIQPFLEFICKHRRRIEDRFESYFFDQLLSNLLVSSPFFEQMTQFVLSSSVFLAITDSITFFEPDSLTKSFLEMGLDGMKYLQGQCPTVQKRGQQIVTKLCEEGISDEWDQQCHLQSRNLFGDNQNSQCTHHITLLFPALPLPLNKWLAGVCDDHCLLHPDHPALWRCRSIEGAIAETVGNSPSAEFERRTCGLVEGGVDDSGADGKVEAGPVVDHRVNL</sequence>
<protein>
    <submittedName>
        <fullName evidence="1">Uncharacterized protein</fullName>
    </submittedName>
</protein>